<proteinExistence type="predicted"/>
<dbReference type="Gene3D" id="3.40.50.970">
    <property type="match status" value="1"/>
</dbReference>
<organism evidence="7 8">
    <name type="scientific">Carnegiea gigantea</name>
    <dbReference type="NCBI Taxonomy" id="171969"/>
    <lineage>
        <taxon>Eukaryota</taxon>
        <taxon>Viridiplantae</taxon>
        <taxon>Streptophyta</taxon>
        <taxon>Embryophyta</taxon>
        <taxon>Tracheophyta</taxon>
        <taxon>Spermatophyta</taxon>
        <taxon>Magnoliopsida</taxon>
        <taxon>eudicotyledons</taxon>
        <taxon>Gunneridae</taxon>
        <taxon>Pentapetalae</taxon>
        <taxon>Caryophyllales</taxon>
        <taxon>Cactineae</taxon>
        <taxon>Cactaceae</taxon>
        <taxon>Cactoideae</taxon>
        <taxon>Echinocereeae</taxon>
        <taxon>Carnegiea</taxon>
    </lineage>
</organism>
<dbReference type="AlphaFoldDB" id="A0A9Q1KCE9"/>
<dbReference type="InterPro" id="IPR004433">
    <property type="entry name" value="MenaQ_synth_MenD"/>
</dbReference>
<dbReference type="Gene3D" id="3.40.50.1220">
    <property type="entry name" value="TPP-binding domain"/>
    <property type="match status" value="1"/>
</dbReference>
<accession>A0A9Q1KCE9</accession>
<dbReference type="PANTHER" id="PTHR42916">
    <property type="entry name" value="2-SUCCINYL-5-ENOLPYRUVYL-6-HYDROXY-3-CYCLOHEXENE-1-CARBOXYLATE SYNTHASE"/>
    <property type="match status" value="1"/>
</dbReference>
<dbReference type="NCBIfam" id="TIGR00173">
    <property type="entry name" value="menD"/>
    <property type="match status" value="1"/>
</dbReference>
<dbReference type="InterPro" id="IPR012001">
    <property type="entry name" value="Thiamin_PyroP_enz_TPP-bd_dom"/>
</dbReference>
<comment type="caution">
    <text evidence="7">The sequence shown here is derived from an EMBL/GenBank/DDBJ whole genome shotgun (WGS) entry which is preliminary data.</text>
</comment>
<dbReference type="GO" id="GO:0070204">
    <property type="term" value="F:2-succinyl-5-enolpyruvyl-6-hydroxy-3-cyclohexene-1-carboxylic-acid synthase activity"/>
    <property type="evidence" value="ECO:0007669"/>
    <property type="project" value="InterPro"/>
</dbReference>
<evidence type="ECO:0000256" key="1">
    <source>
        <dbReference type="ARBA" id="ARBA00022679"/>
    </source>
</evidence>
<dbReference type="OrthoDB" id="8119704at2759"/>
<evidence type="ECO:0000256" key="2">
    <source>
        <dbReference type="ARBA" id="ARBA00022723"/>
    </source>
</evidence>
<keyword evidence="4" id="KW-0786">Thiamine pyrophosphate</keyword>
<keyword evidence="3" id="KW-0460">Magnesium</keyword>
<dbReference type="GO" id="GO:0030976">
    <property type="term" value="F:thiamine pyrophosphate binding"/>
    <property type="evidence" value="ECO:0007669"/>
    <property type="project" value="InterPro"/>
</dbReference>
<evidence type="ECO:0000256" key="4">
    <source>
        <dbReference type="ARBA" id="ARBA00023052"/>
    </source>
</evidence>
<dbReference type="Proteomes" id="UP001153076">
    <property type="component" value="Unassembled WGS sequence"/>
</dbReference>
<feature type="domain" description="Thiamine pyrophosphate enzyme N-terminal TPP-binding" evidence="6">
    <location>
        <begin position="349"/>
        <end position="446"/>
    </location>
</feature>
<dbReference type="EMBL" id="JAKOGI010000182">
    <property type="protein sequence ID" value="KAJ8440929.1"/>
    <property type="molecule type" value="Genomic_DNA"/>
</dbReference>
<dbReference type="GO" id="GO:0046872">
    <property type="term" value="F:metal ion binding"/>
    <property type="evidence" value="ECO:0007669"/>
    <property type="project" value="UniProtKB-KW"/>
</dbReference>
<dbReference type="PANTHER" id="PTHR42916:SF1">
    <property type="entry name" value="PROTEIN PHYLLO, CHLOROPLASTIC"/>
    <property type="match status" value="1"/>
</dbReference>
<dbReference type="Pfam" id="PF02776">
    <property type="entry name" value="TPP_enzyme_N"/>
    <property type="match status" value="1"/>
</dbReference>
<evidence type="ECO:0000256" key="5">
    <source>
        <dbReference type="ARBA" id="ARBA00023211"/>
    </source>
</evidence>
<protein>
    <recommendedName>
        <fullName evidence="6">Thiamine pyrophosphate enzyme N-terminal TPP-binding domain-containing protein</fullName>
    </recommendedName>
</protein>
<keyword evidence="1" id="KW-0808">Transferase</keyword>
<keyword evidence="5" id="KW-0464">Manganese</keyword>
<evidence type="ECO:0000259" key="6">
    <source>
        <dbReference type="Pfam" id="PF02776"/>
    </source>
</evidence>
<evidence type="ECO:0000256" key="3">
    <source>
        <dbReference type="ARBA" id="ARBA00022842"/>
    </source>
</evidence>
<reference evidence="7" key="1">
    <citation type="submission" date="2022-04" db="EMBL/GenBank/DDBJ databases">
        <title>Carnegiea gigantea Genome sequencing and assembly v2.</title>
        <authorList>
            <person name="Copetti D."/>
            <person name="Sanderson M.J."/>
            <person name="Burquez A."/>
            <person name="Wojciechowski M.F."/>
        </authorList>
    </citation>
    <scope>NUCLEOTIDE SEQUENCE</scope>
    <source>
        <strain evidence="7">SGP5-SGP5p</strain>
        <tissue evidence="7">Aerial part</tissue>
    </source>
</reference>
<dbReference type="InterPro" id="IPR029061">
    <property type="entry name" value="THDP-binding"/>
</dbReference>
<keyword evidence="8" id="KW-1185">Reference proteome</keyword>
<keyword evidence="2" id="KW-0479">Metal-binding</keyword>
<gene>
    <name evidence="7" type="ORF">Cgig2_022785</name>
</gene>
<dbReference type="CDD" id="cd07037">
    <property type="entry name" value="TPP_PYR_MenD"/>
    <property type="match status" value="1"/>
</dbReference>
<evidence type="ECO:0000313" key="8">
    <source>
        <dbReference type="Proteomes" id="UP001153076"/>
    </source>
</evidence>
<sequence>MNGSLTHNHFLSPPSPIFKFLAFATPLWLHKPKLTSSSRRASFSKSHLLPSLLSPNFKVSVSCVMGKDDSVVVPGDECGDLVIEACLTRTLPPALTLEHGLQSLQEAVQDLKLNPPSCTSGMIRFEVAVPPSANACEWFCSQPETSGVFPQFYICKELEKTPHQSALASKNYGIFGIGAAVDFRQSSSSSGDWNSFRRYLLVDSLNITAYGFIGINYDIDSSFMKRETGSGYFVVPQIELNEYEGFCMLAGTLVWGDFFPYNFKQALHSYEMSLFQATHHIPVLLKNSHANFVESTVEKFNMADIENLEMIYMEAPLLGSCDNVAASVEMVSPSSWISPKIAVSANMYFCVAPGSRSSPLAIAASTHPRITCIACYDERSLAFHAIGYARGSQTPAVVITTSGTAVSNLFPAVVEASQDFVPLVLFTGDRPPELHATGANQAIDQVNHFGTYVRFFFNLPAPADDITARMVLTTVDSAVYWATSSPYGPVHINCPFREPLENSPQSWKKDCLDRLDCWISSTRPFTKYIHVQASFAQNAMTGVTAEVDQVIQNARHGLLVIGAIHIEEEIWAALLLARHLSWPIVTDILSGLRLRKLLTSYPEYEENFIFLDHFDHVLLCDAVRQWVQPDVIIQVILPLLMYGICPKLSTWLLKHIEAISL</sequence>
<name>A0A9Q1KCE9_9CARY</name>
<dbReference type="SUPFAM" id="SSF52518">
    <property type="entry name" value="Thiamin diphosphate-binding fold (THDP-binding)"/>
    <property type="match status" value="1"/>
</dbReference>
<dbReference type="GO" id="GO:0009234">
    <property type="term" value="P:menaquinone biosynthetic process"/>
    <property type="evidence" value="ECO:0007669"/>
    <property type="project" value="InterPro"/>
</dbReference>
<evidence type="ECO:0000313" key="7">
    <source>
        <dbReference type="EMBL" id="KAJ8440929.1"/>
    </source>
</evidence>